<name>A0A762BXZ5_SALER</name>
<dbReference type="AlphaFoldDB" id="A0A762BXZ5"/>
<comment type="caution">
    <text evidence="1">The sequence shown here is derived from an EMBL/GenBank/DDBJ whole genome shotgun (WGS) entry which is preliminary data.</text>
</comment>
<dbReference type="Pfam" id="PF03837">
    <property type="entry name" value="RecT"/>
    <property type="match status" value="1"/>
</dbReference>
<evidence type="ECO:0000313" key="1">
    <source>
        <dbReference type="EMBL" id="HAG3504793.1"/>
    </source>
</evidence>
<reference evidence="1" key="1">
    <citation type="journal article" date="2018" name="Genome Biol.">
        <title>SKESA: strategic k-mer extension for scrupulous assemblies.</title>
        <authorList>
            <person name="Souvorov A."/>
            <person name="Agarwala R."/>
            <person name="Lipman D.J."/>
        </authorList>
    </citation>
    <scope>NUCLEOTIDE SEQUENCE</scope>
    <source>
        <strain evidence="1">MA.1090600297</strain>
    </source>
</reference>
<gene>
    <name evidence="1" type="ORF">G8Z56_003704</name>
</gene>
<dbReference type="EMBL" id="DAAYBQ010000017">
    <property type="protein sequence ID" value="HAG3504793.1"/>
    <property type="molecule type" value="Genomic_DNA"/>
</dbReference>
<reference evidence="1" key="2">
    <citation type="submission" date="2020-02" db="EMBL/GenBank/DDBJ databases">
        <authorList>
            <consortium name="NCBI Pathogen Detection Project"/>
        </authorList>
    </citation>
    <scope>NUCLEOTIDE SEQUENCE</scope>
    <source>
        <strain evidence="1">MA.1090600297</strain>
    </source>
</reference>
<accession>A0A762BXZ5</accession>
<organism evidence="1">
    <name type="scientific">Salmonella enterica</name>
    <name type="common">Salmonella choleraesuis</name>
    <dbReference type="NCBI Taxonomy" id="28901"/>
    <lineage>
        <taxon>Bacteria</taxon>
        <taxon>Pseudomonadati</taxon>
        <taxon>Pseudomonadota</taxon>
        <taxon>Gammaproteobacteria</taxon>
        <taxon>Enterobacterales</taxon>
        <taxon>Enterobacteriaceae</taxon>
        <taxon>Salmonella</taxon>
    </lineage>
</organism>
<dbReference type="GO" id="GO:0003677">
    <property type="term" value="F:DNA binding"/>
    <property type="evidence" value="ECO:0007669"/>
    <property type="project" value="InterPro"/>
</dbReference>
<dbReference type="GO" id="GO:0006259">
    <property type="term" value="P:DNA metabolic process"/>
    <property type="evidence" value="ECO:0007669"/>
    <property type="project" value="InterPro"/>
</dbReference>
<dbReference type="InterPro" id="IPR018330">
    <property type="entry name" value="RecT_fam"/>
</dbReference>
<proteinExistence type="predicted"/>
<sequence>MSTLTAVSVTDSNVAIFDASYLEAVSHFGQLMAQGVATVPAHLQGNAADCMAVAMQAAQWKMSPFAVAQKTHLINGVLGYESQLVNAVVTRSGALSSRFTYEWFGPWDRVIGKFSIRKNDKGKEYRAPAWSLADEEGCGIIVRATLTGESAPRELRLLLAQARTRNSGLWADDPKQQLAYLAVKRWARLYAPDVILGVYTPDELDEPAVVREIEINPAPAPQRVNINDIAEDVPTTAAEEKPEASAVDMASSLRARIDAALTAEVAQQLRAEIEANKTVLGFALFTELKNKAVKKYFVTDARARVDAAINSLPPAGGDDSAQKFVEAERLLQSARRHLGDALYAGYAATLDNLRPEYVGQ</sequence>
<protein>
    <submittedName>
        <fullName evidence="1">Recombinase RecT</fullName>
    </submittedName>
</protein>